<dbReference type="PANTHER" id="PTHR21212:SF0">
    <property type="entry name" value="SEIPIN"/>
    <property type="match status" value="1"/>
</dbReference>
<keyword evidence="2 8" id="KW-0812">Transmembrane</keyword>
<organism evidence="9 10">
    <name type="scientific">Pleodorina starrii</name>
    <dbReference type="NCBI Taxonomy" id="330485"/>
    <lineage>
        <taxon>Eukaryota</taxon>
        <taxon>Viridiplantae</taxon>
        <taxon>Chlorophyta</taxon>
        <taxon>core chlorophytes</taxon>
        <taxon>Chlorophyceae</taxon>
        <taxon>CS clade</taxon>
        <taxon>Chlamydomonadales</taxon>
        <taxon>Volvocaceae</taxon>
        <taxon>Pleodorina</taxon>
    </lineage>
</organism>
<dbReference type="PANTHER" id="PTHR21212">
    <property type="entry name" value="BERNARDINELLI-SEIP CONGENITAL LIPODYSTROPHY 2 HOMOLOG BSCL2 PROTEIN"/>
    <property type="match status" value="1"/>
</dbReference>
<evidence type="ECO:0000256" key="8">
    <source>
        <dbReference type="SAM" id="Phobius"/>
    </source>
</evidence>
<evidence type="ECO:0000256" key="3">
    <source>
        <dbReference type="ARBA" id="ARBA00022824"/>
    </source>
</evidence>
<keyword evidence="5" id="KW-0443">Lipid metabolism</keyword>
<feature type="transmembrane region" description="Helical" evidence="8">
    <location>
        <begin position="235"/>
        <end position="266"/>
    </location>
</feature>
<sequence length="567" mass="60428">MLRRFSSLAPVAVTCGAALSFSFALLGYTLLGFLFLTRYYAPASHHYVRPLHFDYTGYVAVATAPLSPNLREQAVLNNNPALPGAAAALLPKSRFLPCCTQVAIHVVLTIPADHTDLFQVTGEMLANTTHIAARSTRTYINTRQPYAYRLAKEIILLPLHVLGFGHGDWVRVDLPLFNAYEDREDSPVALFRARLASRNASRGGLPPPPVHHAELHVRLRMGLFQTVLFWLRPGLVLSVFLLLVGLMASIVGTTGTAALLLLAFFLRRWIAKMAAADSKDKAHRGALPLAAARRKVAPYGSFDDALSYSLAHAEYYRDEELRSPGEDDVDGGPPTEPRSRGRPSRQGSLYSEAPKMYEDDTASRGNGGVHVQLDHVDSPAWSGSSGDAMYTPAGGSAAAAAGARPPSRQGSGAPSATSKLATAAGVMRPSPSSSPQPPADAEEDEEKVEHYAGGDGVDGAAEAPEAAGGETEEEDQEFTGNGDELPDDGKRPECTSGMYEEGSDGEGSELAADDGRRDGGEEQSGAAGLKDTEEGPAEAMYSDLDPQADNEAAGAALRRRAVYAWKA</sequence>
<name>A0A9W6BMF9_9CHLO</name>
<dbReference type="Pfam" id="PF06775">
    <property type="entry name" value="Seipin"/>
    <property type="match status" value="1"/>
</dbReference>
<dbReference type="InterPro" id="IPR009617">
    <property type="entry name" value="Seipin"/>
</dbReference>
<feature type="region of interest" description="Disordered" evidence="7">
    <location>
        <begin position="319"/>
        <end position="552"/>
    </location>
</feature>
<proteinExistence type="predicted"/>
<dbReference type="GO" id="GO:0006629">
    <property type="term" value="P:lipid metabolic process"/>
    <property type="evidence" value="ECO:0007669"/>
    <property type="project" value="UniProtKB-KW"/>
</dbReference>
<protein>
    <recommendedName>
        <fullName evidence="11">Seipin</fullName>
    </recommendedName>
</protein>
<dbReference type="CDD" id="cd23995">
    <property type="entry name" value="Seipin_BSCL2_like"/>
    <property type="match status" value="1"/>
</dbReference>
<dbReference type="GO" id="GO:0140042">
    <property type="term" value="P:lipid droplet formation"/>
    <property type="evidence" value="ECO:0007669"/>
    <property type="project" value="UniProtKB-ARBA"/>
</dbReference>
<feature type="compositionally biased region" description="Low complexity" evidence="7">
    <location>
        <begin position="392"/>
        <end position="408"/>
    </location>
</feature>
<comment type="caution">
    <text evidence="9">The sequence shown here is derived from an EMBL/GenBank/DDBJ whole genome shotgun (WGS) entry which is preliminary data.</text>
</comment>
<evidence type="ECO:0000313" key="10">
    <source>
        <dbReference type="Proteomes" id="UP001165080"/>
    </source>
</evidence>
<evidence type="ECO:0008006" key="11">
    <source>
        <dbReference type="Google" id="ProtNLM"/>
    </source>
</evidence>
<feature type="compositionally biased region" description="Polar residues" evidence="7">
    <location>
        <begin position="409"/>
        <end position="420"/>
    </location>
</feature>
<evidence type="ECO:0000256" key="7">
    <source>
        <dbReference type="SAM" id="MobiDB-lite"/>
    </source>
</evidence>
<evidence type="ECO:0000256" key="1">
    <source>
        <dbReference type="ARBA" id="ARBA00004477"/>
    </source>
</evidence>
<dbReference type="EMBL" id="BRXU01000009">
    <property type="protein sequence ID" value="GLC54247.1"/>
    <property type="molecule type" value="Genomic_DNA"/>
</dbReference>
<accession>A0A9W6BMF9</accession>
<keyword evidence="10" id="KW-1185">Reference proteome</keyword>
<evidence type="ECO:0000313" key="9">
    <source>
        <dbReference type="EMBL" id="GLC54247.1"/>
    </source>
</evidence>
<evidence type="ECO:0000256" key="5">
    <source>
        <dbReference type="ARBA" id="ARBA00023098"/>
    </source>
</evidence>
<keyword evidence="4 8" id="KW-1133">Transmembrane helix</keyword>
<reference evidence="9 10" key="1">
    <citation type="journal article" date="2023" name="Commun. Biol.">
        <title>Reorganization of the ancestral sex-determining regions during the evolution of trioecy in Pleodorina starrii.</title>
        <authorList>
            <person name="Takahashi K."/>
            <person name="Suzuki S."/>
            <person name="Kawai-Toyooka H."/>
            <person name="Yamamoto K."/>
            <person name="Hamaji T."/>
            <person name="Ootsuki R."/>
            <person name="Yamaguchi H."/>
            <person name="Kawachi M."/>
            <person name="Higashiyama T."/>
            <person name="Nozaki H."/>
        </authorList>
    </citation>
    <scope>NUCLEOTIDE SEQUENCE [LARGE SCALE GENOMIC DNA]</scope>
    <source>
        <strain evidence="9 10">NIES-4479</strain>
    </source>
</reference>
<comment type="subcellular location">
    <subcellularLocation>
        <location evidence="1">Endoplasmic reticulum membrane</location>
        <topology evidence="1">Multi-pass membrane protein</topology>
    </subcellularLocation>
</comment>
<evidence type="ECO:0000256" key="4">
    <source>
        <dbReference type="ARBA" id="ARBA00022989"/>
    </source>
</evidence>
<keyword evidence="6 8" id="KW-0472">Membrane</keyword>
<gene>
    <name evidence="9" type="primary">PLEST001721</name>
    <name evidence="9" type="ORF">PLESTB_000839400</name>
</gene>
<keyword evidence="3" id="KW-0256">Endoplasmic reticulum</keyword>
<evidence type="ECO:0000256" key="6">
    <source>
        <dbReference type="ARBA" id="ARBA00023136"/>
    </source>
</evidence>
<dbReference type="AlphaFoldDB" id="A0A9W6BMF9"/>
<dbReference type="GO" id="GO:0005789">
    <property type="term" value="C:endoplasmic reticulum membrane"/>
    <property type="evidence" value="ECO:0007669"/>
    <property type="project" value="UniProtKB-SubCell"/>
</dbReference>
<evidence type="ECO:0000256" key="2">
    <source>
        <dbReference type="ARBA" id="ARBA00022692"/>
    </source>
</evidence>
<dbReference type="Proteomes" id="UP001165080">
    <property type="component" value="Unassembled WGS sequence"/>
</dbReference>
<feature type="compositionally biased region" description="Low complexity" evidence="7">
    <location>
        <begin position="458"/>
        <end position="469"/>
    </location>
</feature>